<dbReference type="InterPro" id="IPR005302">
    <property type="entry name" value="MoCF_Sase_C"/>
</dbReference>
<dbReference type="Pfam" id="PF03475">
    <property type="entry name" value="YiiM_3-alpha"/>
    <property type="match status" value="1"/>
</dbReference>
<dbReference type="SUPFAM" id="SSF50800">
    <property type="entry name" value="PK beta-barrel domain-like"/>
    <property type="match status" value="1"/>
</dbReference>
<dbReference type="InterPro" id="IPR011037">
    <property type="entry name" value="Pyrv_Knase-like_insert_dom_sf"/>
</dbReference>
<dbReference type="PANTHER" id="PTHR30212">
    <property type="entry name" value="PROTEIN YIIM"/>
    <property type="match status" value="1"/>
</dbReference>
<dbReference type="InterPro" id="IPR052353">
    <property type="entry name" value="Benzoxazolinone_Detox_Enz"/>
</dbReference>
<dbReference type="Gene3D" id="2.40.33.20">
    <property type="entry name" value="PK beta-barrel domain-like"/>
    <property type="match status" value="1"/>
</dbReference>
<dbReference type="PROSITE" id="PS51340">
    <property type="entry name" value="MOSC"/>
    <property type="match status" value="1"/>
</dbReference>
<sequence>METYQLIAITTGKVESLDYSKKRPMRSALNKEKFNDKMYLTHTGFTEDEQEYKDHGGPEKAVCLYSKNNYKLWENDLNVLPEYAMFGENLTAQDIDEQKIHFGDQFQLGEAIIEVSEIREPCWKIQAKYQIPDLVKRMSQSGRTGFYFRVVKEGYVNQTDDLTLIKQAEPETALTVFELNDIYYNDKKNIERLQYALNNPYLTDARKEKLQKFLNRAIKISEKNKESLS</sequence>
<dbReference type="Pfam" id="PF03473">
    <property type="entry name" value="MOSC"/>
    <property type="match status" value="1"/>
</dbReference>
<dbReference type="RefSeq" id="WP_251517771.1">
    <property type="nucleotide sequence ID" value="NZ_CP128355.1"/>
</dbReference>
<evidence type="ECO:0000313" key="3">
    <source>
        <dbReference type="Proteomes" id="UP001436297"/>
    </source>
</evidence>
<dbReference type="Proteomes" id="UP001436297">
    <property type="component" value="Chromosome"/>
</dbReference>
<protein>
    <submittedName>
        <fullName evidence="2">MOSC domain-containing protein</fullName>
    </submittedName>
</protein>
<dbReference type="InterPro" id="IPR005163">
    <property type="entry name" value="Tri_helical_YiiM-like"/>
</dbReference>
<proteinExistence type="predicted"/>
<evidence type="ECO:0000313" key="2">
    <source>
        <dbReference type="EMBL" id="XAF70775.1"/>
    </source>
</evidence>
<accession>A0ABZ3EDV5</accession>
<dbReference type="PANTHER" id="PTHR30212:SF4">
    <property type="entry name" value="MOSC DOMAIN-CONTAINING PROTEIN"/>
    <property type="match status" value="1"/>
</dbReference>
<feature type="domain" description="MOSC" evidence="1">
    <location>
        <begin position="32"/>
        <end position="165"/>
    </location>
</feature>
<evidence type="ECO:0000259" key="1">
    <source>
        <dbReference type="PROSITE" id="PS51340"/>
    </source>
</evidence>
<dbReference type="EMBL" id="CP128355">
    <property type="protein sequence ID" value="XAF70775.1"/>
    <property type="molecule type" value="Genomic_DNA"/>
</dbReference>
<gene>
    <name evidence="2" type="ORF">QQM35_01260</name>
</gene>
<reference evidence="2 3" key="1">
    <citation type="journal article" date="2024" name="Pathogens">
        <title>Staphylococcus hsinchuensis sp. nov., Isolated from Soymilk.</title>
        <authorList>
            <person name="Wang Y.T."/>
            <person name="Lin Y.C."/>
            <person name="Hsieh Y.H."/>
            <person name="Lin Y.T."/>
            <person name="Hamada M."/>
            <person name="Chen C.C."/>
            <person name="Liou J.S."/>
            <person name="Lee A.Y."/>
            <person name="Zhang W.L."/>
            <person name="Chen Y.T."/>
            <person name="Huang C.H."/>
        </authorList>
    </citation>
    <scope>NUCLEOTIDE SEQUENCE [LARGE SCALE GENOMIC DNA]</scope>
    <source>
        <strain evidence="2 3">H164</strain>
    </source>
</reference>
<organism evidence="2 3">
    <name type="scientific">Staphylococcus hsinchuensis</name>
    <dbReference type="NCBI Taxonomy" id="3051183"/>
    <lineage>
        <taxon>Bacteria</taxon>
        <taxon>Bacillati</taxon>
        <taxon>Bacillota</taxon>
        <taxon>Bacilli</taxon>
        <taxon>Bacillales</taxon>
        <taxon>Staphylococcaceae</taxon>
        <taxon>Staphylococcus</taxon>
    </lineage>
</organism>
<name>A0ABZ3EDV5_9STAP</name>
<keyword evidence="3" id="KW-1185">Reference proteome</keyword>